<evidence type="ECO:0000313" key="2">
    <source>
        <dbReference type="EMBL" id="GAA2382809.1"/>
    </source>
</evidence>
<accession>A0ABN3HKP2</accession>
<keyword evidence="3" id="KW-1185">Reference proteome</keyword>
<dbReference type="EMBL" id="BAAARV010000093">
    <property type="protein sequence ID" value="GAA2382809.1"/>
    <property type="molecule type" value="Genomic_DNA"/>
</dbReference>
<protein>
    <submittedName>
        <fullName evidence="2">Uncharacterized protein</fullName>
    </submittedName>
</protein>
<name>A0ABN3HKP2_9ACTN</name>
<comment type="caution">
    <text evidence="2">The sequence shown here is derived from an EMBL/GenBank/DDBJ whole genome shotgun (WGS) entry which is preliminary data.</text>
</comment>
<keyword evidence="1" id="KW-0472">Membrane</keyword>
<evidence type="ECO:0000256" key="1">
    <source>
        <dbReference type="SAM" id="Phobius"/>
    </source>
</evidence>
<proteinExistence type="predicted"/>
<feature type="transmembrane region" description="Helical" evidence="1">
    <location>
        <begin position="31"/>
        <end position="52"/>
    </location>
</feature>
<keyword evidence="1" id="KW-1133">Transmembrane helix</keyword>
<dbReference type="RefSeq" id="WP_344618952.1">
    <property type="nucleotide sequence ID" value="NZ_BAAARV010000093.1"/>
</dbReference>
<sequence length="57" mass="5940">MNAATRTAVWSGLVLSAGANAVTSLSGRSEWLAAGFGLVTLVCAIALTTDYIKRRRA</sequence>
<reference evidence="2 3" key="1">
    <citation type="journal article" date="2019" name="Int. J. Syst. Evol. Microbiol.">
        <title>The Global Catalogue of Microorganisms (GCM) 10K type strain sequencing project: providing services to taxonomists for standard genome sequencing and annotation.</title>
        <authorList>
            <consortium name="The Broad Institute Genomics Platform"/>
            <consortium name="The Broad Institute Genome Sequencing Center for Infectious Disease"/>
            <person name="Wu L."/>
            <person name="Ma J."/>
        </authorList>
    </citation>
    <scope>NUCLEOTIDE SEQUENCE [LARGE SCALE GENOMIC DNA]</scope>
    <source>
        <strain evidence="2 3">JCM 3272</strain>
    </source>
</reference>
<keyword evidence="1" id="KW-0812">Transmembrane</keyword>
<gene>
    <name evidence="2" type="ORF">GCM10010170_091360</name>
</gene>
<evidence type="ECO:0000313" key="3">
    <source>
        <dbReference type="Proteomes" id="UP001501444"/>
    </source>
</evidence>
<dbReference type="Proteomes" id="UP001501444">
    <property type="component" value="Unassembled WGS sequence"/>
</dbReference>
<organism evidence="2 3">
    <name type="scientific">Dactylosporangium salmoneum</name>
    <dbReference type="NCBI Taxonomy" id="53361"/>
    <lineage>
        <taxon>Bacteria</taxon>
        <taxon>Bacillati</taxon>
        <taxon>Actinomycetota</taxon>
        <taxon>Actinomycetes</taxon>
        <taxon>Micromonosporales</taxon>
        <taxon>Micromonosporaceae</taxon>
        <taxon>Dactylosporangium</taxon>
    </lineage>
</organism>